<dbReference type="PANTHER" id="PTHR43077">
    <property type="entry name" value="TRANSPORT PERMEASE YVFS-RELATED"/>
    <property type="match status" value="1"/>
</dbReference>
<evidence type="ECO:0000259" key="6">
    <source>
        <dbReference type="Pfam" id="PF12698"/>
    </source>
</evidence>
<evidence type="ECO:0000256" key="4">
    <source>
        <dbReference type="ARBA" id="ARBA00023136"/>
    </source>
</evidence>
<organism evidence="7 8">
    <name type="scientific">Actinomadura parmotrematis</name>
    <dbReference type="NCBI Taxonomy" id="2864039"/>
    <lineage>
        <taxon>Bacteria</taxon>
        <taxon>Bacillati</taxon>
        <taxon>Actinomycetota</taxon>
        <taxon>Actinomycetes</taxon>
        <taxon>Streptosporangiales</taxon>
        <taxon>Thermomonosporaceae</taxon>
        <taxon>Actinomadura</taxon>
    </lineage>
</organism>
<keyword evidence="8" id="KW-1185">Reference proteome</keyword>
<dbReference type="NCBIfam" id="TIGR03061">
    <property type="entry name" value="pip_yhgE_Nterm"/>
    <property type="match status" value="1"/>
</dbReference>
<keyword evidence="4 5" id="KW-0472">Membrane</keyword>
<dbReference type="PANTHER" id="PTHR43077:SF10">
    <property type="entry name" value="TRANSPORT PERMEASE PROTEIN"/>
    <property type="match status" value="1"/>
</dbReference>
<dbReference type="RefSeq" id="WP_220163166.1">
    <property type="nucleotide sequence ID" value="NZ_JAIBOA010000002.1"/>
</dbReference>
<feature type="transmembrane region" description="Helical" evidence="5">
    <location>
        <begin position="21"/>
        <end position="40"/>
    </location>
</feature>
<accession>A0ABS7FM19</accession>
<dbReference type="InterPro" id="IPR051328">
    <property type="entry name" value="T7SS_ABC-Transporter"/>
</dbReference>
<evidence type="ECO:0000313" key="7">
    <source>
        <dbReference type="EMBL" id="MBW8481428.1"/>
    </source>
</evidence>
<keyword evidence="3 5" id="KW-1133">Transmembrane helix</keyword>
<reference evidence="7 8" key="1">
    <citation type="submission" date="2021-07" db="EMBL/GenBank/DDBJ databases">
        <title>Actinomadura sp. PM05-2 isolated from lichen.</title>
        <authorList>
            <person name="Somphong A."/>
            <person name="Phongsopitanun W."/>
            <person name="Tanasupawat S."/>
            <person name="Peongsungnone V."/>
        </authorList>
    </citation>
    <scope>NUCLEOTIDE SEQUENCE [LARGE SCALE GENOMIC DNA]</scope>
    <source>
        <strain evidence="7 8">PM05-2</strain>
    </source>
</reference>
<feature type="domain" description="ABC-2 type transporter transmembrane" evidence="6">
    <location>
        <begin position="746"/>
        <end position="942"/>
    </location>
</feature>
<sequence>MRALRLAAYELRRFRTPLQRAGLAFLAVVPLLYGGIYLWSNWDPYSKIDRVPVAVVDADRPVTVDGRRVQAGADFVAELKKDRILDWRFTGAADARDGLKAGRYLATISVPPDFSARLASGANGTPQKAAMMIELDDANNYLVGIMADTIKSELERKVSAAAVTAYFQAAFGKLGELRDGLGDAANGAAELHDGIAQAKDGSAQLADGLQTAKTGTGALVTGLGQAKDGSAQLASGLDTARTGTGALVTGLGQAKDGSGQLVTALGTAKSGTGALVTGLTSAKSGSAQLADGLDAAETGTGALVTALTAAKSGSSQLAGGLGTADQGTAQLADGLTRLKAGSGELAPGAAELATSLHALNTEAGPVATRAAEALPGLADTAVDATGDAARLSSLAASVSARIARITGQIDAWLNGLPADRPEIRRSVQYQRLQTSLRDLDGTVADRLRDLAAAYPAVADVPAYRGTLALAEQVDHALVSRLNRLADRHPELRADPVFQEILRIADRLTRDAREIARLAAGVDATAHRVAADAVALKKDVPALQAKLAGAASGLAALDRGGARVASGAAELDANLATAQKAGAALHAGTGKLLTGARSLDAGNARLLAGAQQLDAGGGRLASGAHQLDAGNTKLLAGARQLDTGSGKLLSGAQQLDAGNVKLLAGARQLDAGSGKLAAGAHRLDAGNTTLLNGAKELDAGNAKLAAGAEELDTGNAQLLSGSQKLADGLESAEKQVPSYGTDAAAGFANPVNVSTSNLHPAGNYGRGLAPFFIAIALWVFGIVAFLLLRPVSGRLLAGPAGAATVAFAAWLPVLFMGLVAALVLFLALQFGLGLDPVTTAGTLGVMALGLATFSAIVHVLRLAFGAVGDSLALFLLILQLVSCGGLYPVQTLPMPFRAIHDVVPMTYFVEPMRAVISGGERSIVLRDLTVLAGYLAVALALLVLVVRLQRRWTMSRLKPELEL</sequence>
<comment type="caution">
    <text evidence="7">The sequence shown here is derived from an EMBL/GenBank/DDBJ whole genome shotgun (WGS) entry which is preliminary data.</text>
</comment>
<dbReference type="NCBIfam" id="TIGR03062">
    <property type="entry name" value="pip_yhgE_Cterm"/>
    <property type="match status" value="1"/>
</dbReference>
<proteinExistence type="predicted"/>
<evidence type="ECO:0000256" key="2">
    <source>
        <dbReference type="ARBA" id="ARBA00022692"/>
    </source>
</evidence>
<dbReference type="Proteomes" id="UP000774570">
    <property type="component" value="Unassembled WGS sequence"/>
</dbReference>
<feature type="transmembrane region" description="Helical" evidence="5">
    <location>
        <begin position="839"/>
        <end position="863"/>
    </location>
</feature>
<feature type="transmembrane region" description="Helical" evidence="5">
    <location>
        <begin position="767"/>
        <end position="787"/>
    </location>
</feature>
<feature type="transmembrane region" description="Helical" evidence="5">
    <location>
        <begin position="927"/>
        <end position="947"/>
    </location>
</feature>
<evidence type="ECO:0000313" key="8">
    <source>
        <dbReference type="Proteomes" id="UP000774570"/>
    </source>
</evidence>
<dbReference type="InterPro" id="IPR023908">
    <property type="entry name" value="xxxLxxG_rpt"/>
</dbReference>
<dbReference type="Pfam" id="PF12698">
    <property type="entry name" value="ABC2_membrane_3"/>
    <property type="match status" value="1"/>
</dbReference>
<dbReference type="InterPro" id="IPR017501">
    <property type="entry name" value="Phage_infect_YhgE_C"/>
</dbReference>
<dbReference type="InterPro" id="IPR017500">
    <property type="entry name" value="Phage_infect_YhgE_N"/>
</dbReference>
<evidence type="ECO:0000256" key="3">
    <source>
        <dbReference type="ARBA" id="ARBA00022989"/>
    </source>
</evidence>
<gene>
    <name evidence="7" type="ORF">K1Y72_03520</name>
</gene>
<dbReference type="NCBIfam" id="TIGR03057">
    <property type="entry name" value="xxxLxxG_by_4"/>
    <property type="match status" value="7"/>
</dbReference>
<dbReference type="EMBL" id="JAIBOA010000002">
    <property type="protein sequence ID" value="MBW8481428.1"/>
    <property type="molecule type" value="Genomic_DNA"/>
</dbReference>
<protein>
    <submittedName>
        <fullName evidence="7">YhgE/Pip domain-containing protein</fullName>
    </submittedName>
</protein>
<name>A0ABS7FM19_9ACTN</name>
<dbReference type="InterPro" id="IPR013525">
    <property type="entry name" value="ABC2_TM"/>
</dbReference>
<feature type="transmembrane region" description="Helical" evidence="5">
    <location>
        <begin position="870"/>
        <end position="888"/>
    </location>
</feature>
<evidence type="ECO:0000256" key="5">
    <source>
        <dbReference type="SAM" id="Phobius"/>
    </source>
</evidence>
<keyword evidence="2 5" id="KW-0812">Transmembrane</keyword>
<evidence type="ECO:0000256" key="1">
    <source>
        <dbReference type="ARBA" id="ARBA00004141"/>
    </source>
</evidence>
<comment type="subcellular location">
    <subcellularLocation>
        <location evidence="1">Membrane</location>
        <topology evidence="1">Multi-pass membrane protein</topology>
    </subcellularLocation>
</comment>
<feature type="transmembrane region" description="Helical" evidence="5">
    <location>
        <begin position="799"/>
        <end position="827"/>
    </location>
</feature>